<gene>
    <name evidence="5" type="ORF">Daus18300_013549</name>
</gene>
<evidence type="ECO:0000256" key="1">
    <source>
        <dbReference type="SAM" id="MobiDB-lite"/>
    </source>
</evidence>
<evidence type="ECO:0000313" key="5">
    <source>
        <dbReference type="EMBL" id="KAL1848679.1"/>
    </source>
</evidence>
<sequence length="410" mass="43454">MRASAVRSAITAMAVVMAAPLTSGLAIPDSGNSNTNYMAAAPDPGADTVRILVCGDSISQGREGDFTWRYRLWEWFHNNSNAQSTTSTSPARLPQPSSSSSSSSTSSSSSKDGNSYPAIQYVGPFNGTLPASVNAWEVDPTSPQTWGTYHPTVSPLFSPGGGSSHFAVYGRPAWQDIEPLHAQVTAHRPDVLVLHLGFNDIGWWGNSAADLVLSVQRLVFNARVARPDIKVLIADVSHRLTVAGREDVEASTNEYNALLDAKAAEWWTAGSPVEVVRVSKVYDCQVTACPAGIDGLHPNALGDFQIARAYTQVLHDKFHYGAAPLEVPPADTIPGFAASSSSFSSPQTGGGGKLNGLAPSPPVGFLAAGAALLCLLLVTALRPEWGGRLRRGRFGFGGVMKGRYHLLPSR</sequence>
<keyword evidence="2" id="KW-1133">Transmembrane helix</keyword>
<feature type="region of interest" description="Disordered" evidence="1">
    <location>
        <begin position="81"/>
        <end position="113"/>
    </location>
</feature>
<dbReference type="SUPFAM" id="SSF52266">
    <property type="entry name" value="SGNH hydrolase"/>
    <property type="match status" value="1"/>
</dbReference>
<name>A0ABR3VYN5_9PEZI</name>
<feature type="transmembrane region" description="Helical" evidence="2">
    <location>
        <begin position="363"/>
        <end position="381"/>
    </location>
</feature>
<evidence type="ECO:0000259" key="4">
    <source>
        <dbReference type="Pfam" id="PF13472"/>
    </source>
</evidence>
<dbReference type="InterPro" id="IPR013830">
    <property type="entry name" value="SGNH_hydro"/>
</dbReference>
<evidence type="ECO:0000256" key="3">
    <source>
        <dbReference type="SAM" id="SignalP"/>
    </source>
</evidence>
<dbReference type="PANTHER" id="PTHR30383:SF5">
    <property type="entry name" value="SGNH HYDROLASE-TYPE ESTERASE DOMAIN-CONTAINING PROTEIN"/>
    <property type="match status" value="1"/>
</dbReference>
<keyword evidence="2" id="KW-0472">Membrane</keyword>
<comment type="caution">
    <text evidence="5">The sequence shown here is derived from an EMBL/GenBank/DDBJ whole genome shotgun (WGS) entry which is preliminary data.</text>
</comment>
<feature type="domain" description="SGNH hydrolase-type esterase" evidence="4">
    <location>
        <begin position="167"/>
        <end position="302"/>
    </location>
</feature>
<reference evidence="5 6" key="1">
    <citation type="journal article" date="2024" name="IMA Fungus">
        <title>IMA Genome - F19 : A genome assembly and annotation guide to empower mycologists, including annotated draft genome sequences of Ceratocystis pirilliformis, Diaporthe australafricana, Fusarium ophioides, Paecilomyces lecythidis, and Sporothrix stenoceras.</title>
        <authorList>
            <person name="Aylward J."/>
            <person name="Wilson A.M."/>
            <person name="Visagie C.M."/>
            <person name="Spraker J."/>
            <person name="Barnes I."/>
            <person name="Buitendag C."/>
            <person name="Ceriani C."/>
            <person name="Del Mar Angel L."/>
            <person name="du Plessis D."/>
            <person name="Fuchs T."/>
            <person name="Gasser K."/>
            <person name="Kramer D."/>
            <person name="Li W."/>
            <person name="Munsamy K."/>
            <person name="Piso A."/>
            <person name="Price J.L."/>
            <person name="Sonnekus B."/>
            <person name="Thomas C."/>
            <person name="van der Nest A."/>
            <person name="van Dijk A."/>
            <person name="van Heerden A."/>
            <person name="van Vuuren N."/>
            <person name="Yilmaz N."/>
            <person name="Duong T.A."/>
            <person name="van der Merwe N.A."/>
            <person name="Wingfield M.J."/>
            <person name="Wingfield B.D."/>
        </authorList>
    </citation>
    <scope>NUCLEOTIDE SEQUENCE [LARGE SCALE GENOMIC DNA]</scope>
    <source>
        <strain evidence="5 6">CMW 18300</strain>
    </source>
</reference>
<evidence type="ECO:0000313" key="6">
    <source>
        <dbReference type="Proteomes" id="UP001583177"/>
    </source>
</evidence>
<accession>A0ABR3VYN5</accession>
<keyword evidence="3" id="KW-0732">Signal</keyword>
<dbReference type="Proteomes" id="UP001583177">
    <property type="component" value="Unassembled WGS sequence"/>
</dbReference>
<keyword evidence="2" id="KW-0812">Transmembrane</keyword>
<dbReference type="PANTHER" id="PTHR30383">
    <property type="entry name" value="THIOESTERASE 1/PROTEASE 1/LYSOPHOSPHOLIPASE L1"/>
    <property type="match status" value="1"/>
</dbReference>
<dbReference type="InterPro" id="IPR036514">
    <property type="entry name" value="SGNH_hydro_sf"/>
</dbReference>
<dbReference type="EMBL" id="JAWRVE010000215">
    <property type="protein sequence ID" value="KAL1848679.1"/>
    <property type="molecule type" value="Genomic_DNA"/>
</dbReference>
<keyword evidence="6" id="KW-1185">Reference proteome</keyword>
<dbReference type="Gene3D" id="3.40.50.1110">
    <property type="entry name" value="SGNH hydrolase"/>
    <property type="match status" value="1"/>
</dbReference>
<evidence type="ECO:0000256" key="2">
    <source>
        <dbReference type="SAM" id="Phobius"/>
    </source>
</evidence>
<proteinExistence type="predicted"/>
<feature type="compositionally biased region" description="Low complexity" evidence="1">
    <location>
        <begin position="97"/>
        <end position="110"/>
    </location>
</feature>
<dbReference type="InterPro" id="IPR051532">
    <property type="entry name" value="Ester_Hydrolysis_Enzymes"/>
</dbReference>
<feature type="chain" id="PRO_5046814994" description="SGNH hydrolase-type esterase domain-containing protein" evidence="3">
    <location>
        <begin position="25"/>
        <end position="410"/>
    </location>
</feature>
<protein>
    <recommendedName>
        <fullName evidence="4">SGNH hydrolase-type esterase domain-containing protein</fullName>
    </recommendedName>
</protein>
<dbReference type="Pfam" id="PF13472">
    <property type="entry name" value="Lipase_GDSL_2"/>
    <property type="match status" value="1"/>
</dbReference>
<organism evidence="5 6">
    <name type="scientific">Diaporthe australafricana</name>
    <dbReference type="NCBI Taxonomy" id="127596"/>
    <lineage>
        <taxon>Eukaryota</taxon>
        <taxon>Fungi</taxon>
        <taxon>Dikarya</taxon>
        <taxon>Ascomycota</taxon>
        <taxon>Pezizomycotina</taxon>
        <taxon>Sordariomycetes</taxon>
        <taxon>Sordariomycetidae</taxon>
        <taxon>Diaporthales</taxon>
        <taxon>Diaporthaceae</taxon>
        <taxon>Diaporthe</taxon>
    </lineage>
</organism>
<feature type="signal peptide" evidence="3">
    <location>
        <begin position="1"/>
        <end position="24"/>
    </location>
</feature>